<keyword evidence="1" id="KW-0732">Signal</keyword>
<dbReference type="AlphaFoldDB" id="A0A6A6W190"/>
<gene>
    <name evidence="2" type="ORF">EJ05DRAFT_96478</name>
</gene>
<accession>A0A6A6W190</accession>
<dbReference type="Proteomes" id="UP000799437">
    <property type="component" value="Unassembled WGS sequence"/>
</dbReference>
<protein>
    <submittedName>
        <fullName evidence="2">Uncharacterized protein</fullName>
    </submittedName>
</protein>
<dbReference type="EMBL" id="ML996576">
    <property type="protein sequence ID" value="KAF2756295.1"/>
    <property type="molecule type" value="Genomic_DNA"/>
</dbReference>
<evidence type="ECO:0000313" key="3">
    <source>
        <dbReference type="Proteomes" id="UP000799437"/>
    </source>
</evidence>
<dbReference type="GeneID" id="54491158"/>
<proteinExistence type="predicted"/>
<dbReference type="RefSeq" id="XP_033598746.1">
    <property type="nucleotide sequence ID" value="XM_033750104.1"/>
</dbReference>
<reference evidence="2" key="1">
    <citation type="journal article" date="2020" name="Stud. Mycol.">
        <title>101 Dothideomycetes genomes: a test case for predicting lifestyles and emergence of pathogens.</title>
        <authorList>
            <person name="Haridas S."/>
            <person name="Albert R."/>
            <person name="Binder M."/>
            <person name="Bloem J."/>
            <person name="Labutti K."/>
            <person name="Salamov A."/>
            <person name="Andreopoulos B."/>
            <person name="Baker S."/>
            <person name="Barry K."/>
            <person name="Bills G."/>
            <person name="Bluhm B."/>
            <person name="Cannon C."/>
            <person name="Castanera R."/>
            <person name="Culley D."/>
            <person name="Daum C."/>
            <person name="Ezra D."/>
            <person name="Gonzalez J."/>
            <person name="Henrissat B."/>
            <person name="Kuo A."/>
            <person name="Liang C."/>
            <person name="Lipzen A."/>
            <person name="Lutzoni F."/>
            <person name="Magnuson J."/>
            <person name="Mondo S."/>
            <person name="Nolan M."/>
            <person name="Ohm R."/>
            <person name="Pangilinan J."/>
            <person name="Park H.-J."/>
            <person name="Ramirez L."/>
            <person name="Alfaro M."/>
            <person name="Sun H."/>
            <person name="Tritt A."/>
            <person name="Yoshinaga Y."/>
            <person name="Zwiers L.-H."/>
            <person name="Turgeon B."/>
            <person name="Goodwin S."/>
            <person name="Spatafora J."/>
            <person name="Crous P."/>
            <person name="Grigoriev I."/>
        </authorList>
    </citation>
    <scope>NUCLEOTIDE SEQUENCE</scope>
    <source>
        <strain evidence="2">CBS 121739</strain>
    </source>
</reference>
<name>A0A6A6W190_9PEZI</name>
<feature type="signal peptide" evidence="1">
    <location>
        <begin position="1"/>
        <end position="20"/>
    </location>
</feature>
<evidence type="ECO:0000256" key="1">
    <source>
        <dbReference type="SAM" id="SignalP"/>
    </source>
</evidence>
<organism evidence="2 3">
    <name type="scientific">Pseudovirgaria hyperparasitica</name>
    <dbReference type="NCBI Taxonomy" id="470096"/>
    <lineage>
        <taxon>Eukaryota</taxon>
        <taxon>Fungi</taxon>
        <taxon>Dikarya</taxon>
        <taxon>Ascomycota</taxon>
        <taxon>Pezizomycotina</taxon>
        <taxon>Dothideomycetes</taxon>
        <taxon>Dothideomycetes incertae sedis</taxon>
        <taxon>Acrospermales</taxon>
        <taxon>Acrospermaceae</taxon>
        <taxon>Pseudovirgaria</taxon>
    </lineage>
</organism>
<sequence>MVPLTFFAILFSMFFVPCLTLDHLHDGYHIHESCRYNRDIVQAIEEAIKMANTAFNRLDTLIDRPYQVPPGAAAYMQQLLRYTFGIHSVPGRTNNLEIYYLSEVRNTMGSVAYLERNHDLESSRVRFYCDDDTRWTSVPQTVAGKWDIFGQAVPMHLPFDREQGLDGGEPWRWLDRPPPCRQPALRELSYIRQASHSQPADIVLCHYYIMNNVVRSIESLRRVYGNFMPLSLSSTASSSRISLSTMTSLRVLKHLVEVQKPQGVYDNHNDRMDVDYVPLSRNDYTWSEVVLREYPADEGHTRLTLKRSANYAYFGLLVYLADNAITLYPDHEKIIAGKLIIPTRSG</sequence>
<feature type="chain" id="PRO_5025571889" evidence="1">
    <location>
        <begin position="21"/>
        <end position="346"/>
    </location>
</feature>
<keyword evidence="3" id="KW-1185">Reference proteome</keyword>
<evidence type="ECO:0000313" key="2">
    <source>
        <dbReference type="EMBL" id="KAF2756295.1"/>
    </source>
</evidence>